<sequence>MTDLIELLKNKVTAAVLDGETGYLPEKTQALASFYPVLLSILKAHPDLIGALQNQLNPRFSDLFRTGTDLKLQFLSQVSGDAPLNETENVLSKAIAPTLGLLSDEAGSSHPQDIVKLIQSQIGSISSKVPVWAASILSAFGIGSIAAAATTAAPKVVAQPTLSSTPPQKEEKKSGFLLPLIALLVLLGLIAFLYKSCSTKKDVDAGTGAVSSQSADLKASSLQLVTDQAGQLTHCQISSGDAGFLEKLKTDIKSLFSQANDCTVETNAELAKEFVDQDAIPGVLQLLKGVPGINLNWTGNQLTVQAPDQAAAEALVGKIQPLLKNATVSVAAPLDESSAVSTSISSAEKALSELNAEQTTAQELADALNLQIINFATGSNAIPDANKAVLNKAADVLKNAKSVQLVVGGHTDATGNPDANKTLSQKRAQAVVDYFVQQGVDAAQLKAVGFGQEKPVAENETPEGRFKNRRIAFEVLNTETGSVSTVDANGVQQQ</sequence>
<evidence type="ECO:0000313" key="9">
    <source>
        <dbReference type="Proteomes" id="UP000263753"/>
    </source>
</evidence>
<dbReference type="RefSeq" id="WP_087512389.1">
    <property type="nucleotide sequence ID" value="NZ_CP032134.1"/>
</dbReference>
<keyword evidence="5" id="KW-0175">Coiled coil</keyword>
<dbReference type="InterPro" id="IPR050330">
    <property type="entry name" value="Bact_OuterMem_StrucFunc"/>
</dbReference>
<reference evidence="9" key="1">
    <citation type="submission" date="2018-09" db="EMBL/GenBank/DDBJ databases">
        <title>The complete genome of Acinetobacter sp. strain WCHAc010005.</title>
        <authorList>
            <person name="Hu Y."/>
            <person name="Long H."/>
            <person name="Feng Y."/>
            <person name="Zong Z."/>
        </authorList>
    </citation>
    <scope>NUCLEOTIDE SEQUENCE [LARGE SCALE GENOMIC DNA]</scope>
    <source>
        <strain evidence="9">WCHAc010005</strain>
    </source>
</reference>
<dbReference type="PANTHER" id="PTHR30329">
    <property type="entry name" value="STATOR ELEMENT OF FLAGELLAR MOTOR COMPLEX"/>
    <property type="match status" value="1"/>
</dbReference>
<dbReference type="AlphaFoldDB" id="A0A3B7LVW4"/>
<dbReference type="PRINTS" id="PR01023">
    <property type="entry name" value="NAFLGMOTY"/>
</dbReference>
<protein>
    <submittedName>
        <fullName evidence="8">OmpA family protein</fullName>
    </submittedName>
</protein>
<keyword evidence="3" id="KW-0998">Cell outer membrane</keyword>
<organism evidence="8 9">
    <name type="scientific">Acinetobacter chinensis</name>
    <dbReference type="NCBI Taxonomy" id="2004650"/>
    <lineage>
        <taxon>Bacteria</taxon>
        <taxon>Pseudomonadati</taxon>
        <taxon>Pseudomonadota</taxon>
        <taxon>Gammaproteobacteria</taxon>
        <taxon>Moraxellales</taxon>
        <taxon>Moraxellaceae</taxon>
        <taxon>Acinetobacter</taxon>
    </lineage>
</organism>
<dbReference type="InterPro" id="IPR036737">
    <property type="entry name" value="OmpA-like_sf"/>
</dbReference>
<dbReference type="PROSITE" id="PS01068">
    <property type="entry name" value="OMPA_1"/>
    <property type="match status" value="1"/>
</dbReference>
<evidence type="ECO:0000256" key="6">
    <source>
        <dbReference type="SAM" id="Phobius"/>
    </source>
</evidence>
<dbReference type="CDD" id="cd07185">
    <property type="entry name" value="OmpA_C-like"/>
    <property type="match status" value="1"/>
</dbReference>
<dbReference type="InterPro" id="IPR006664">
    <property type="entry name" value="OMP_bac"/>
</dbReference>
<evidence type="ECO:0000256" key="3">
    <source>
        <dbReference type="ARBA" id="ARBA00023237"/>
    </source>
</evidence>
<evidence type="ECO:0000256" key="1">
    <source>
        <dbReference type="ARBA" id="ARBA00004442"/>
    </source>
</evidence>
<dbReference type="EMBL" id="CP032134">
    <property type="protein sequence ID" value="AXY57020.1"/>
    <property type="molecule type" value="Genomic_DNA"/>
</dbReference>
<evidence type="ECO:0000256" key="4">
    <source>
        <dbReference type="PROSITE-ProRule" id="PRU00473"/>
    </source>
</evidence>
<keyword evidence="2 4" id="KW-0472">Membrane</keyword>
<feature type="transmembrane region" description="Helical" evidence="6">
    <location>
        <begin position="131"/>
        <end position="153"/>
    </location>
</feature>
<dbReference type="InterPro" id="IPR006690">
    <property type="entry name" value="OMPA-like_CS"/>
</dbReference>
<dbReference type="Proteomes" id="UP000263753">
    <property type="component" value="Chromosome"/>
</dbReference>
<dbReference type="InterPro" id="IPR006665">
    <property type="entry name" value="OmpA-like"/>
</dbReference>
<evidence type="ECO:0000256" key="2">
    <source>
        <dbReference type="ARBA" id="ARBA00023136"/>
    </source>
</evidence>
<gene>
    <name evidence="8" type="ORF">CDG60_10880</name>
</gene>
<accession>A0A3B7LVW4</accession>
<evidence type="ECO:0000256" key="5">
    <source>
        <dbReference type="SAM" id="Coils"/>
    </source>
</evidence>
<dbReference type="SUPFAM" id="SSF103088">
    <property type="entry name" value="OmpA-like"/>
    <property type="match status" value="1"/>
</dbReference>
<feature type="domain" description="OmpA-like" evidence="7">
    <location>
        <begin position="362"/>
        <end position="479"/>
    </location>
</feature>
<feature type="transmembrane region" description="Helical" evidence="6">
    <location>
        <begin position="174"/>
        <end position="194"/>
    </location>
</feature>
<dbReference type="PANTHER" id="PTHR30329:SF21">
    <property type="entry name" value="LIPOPROTEIN YIAD-RELATED"/>
    <property type="match status" value="1"/>
</dbReference>
<keyword evidence="6" id="KW-0812">Transmembrane</keyword>
<dbReference type="GO" id="GO:0009279">
    <property type="term" value="C:cell outer membrane"/>
    <property type="evidence" value="ECO:0007669"/>
    <property type="project" value="UniProtKB-SubCell"/>
</dbReference>
<dbReference type="Pfam" id="PF00691">
    <property type="entry name" value="OmpA"/>
    <property type="match status" value="1"/>
</dbReference>
<proteinExistence type="predicted"/>
<name>A0A3B7LVW4_9GAMM</name>
<evidence type="ECO:0000313" key="8">
    <source>
        <dbReference type="EMBL" id="AXY57020.1"/>
    </source>
</evidence>
<dbReference type="PROSITE" id="PS51123">
    <property type="entry name" value="OMPA_2"/>
    <property type="match status" value="1"/>
</dbReference>
<dbReference type="Gene3D" id="3.30.1330.60">
    <property type="entry name" value="OmpA-like domain"/>
    <property type="match status" value="1"/>
</dbReference>
<feature type="coiled-coil region" evidence="5">
    <location>
        <begin position="344"/>
        <end position="371"/>
    </location>
</feature>
<evidence type="ECO:0000259" key="7">
    <source>
        <dbReference type="PROSITE" id="PS51123"/>
    </source>
</evidence>
<comment type="subcellular location">
    <subcellularLocation>
        <location evidence="1">Cell outer membrane</location>
    </subcellularLocation>
</comment>
<dbReference type="KEGG" id="achi:CDG60_10880"/>
<dbReference type="PRINTS" id="PR01021">
    <property type="entry name" value="OMPADOMAIN"/>
</dbReference>
<keyword evidence="6" id="KW-1133">Transmembrane helix</keyword>